<organism evidence="1 2">
    <name type="scientific">Halosquirtibacter laminarini</name>
    <dbReference type="NCBI Taxonomy" id="3374600"/>
    <lineage>
        <taxon>Bacteria</taxon>
        <taxon>Pseudomonadati</taxon>
        <taxon>Bacteroidota</taxon>
        <taxon>Bacteroidia</taxon>
        <taxon>Marinilabiliales</taxon>
        <taxon>Prolixibacteraceae</taxon>
        <taxon>Halosquirtibacter</taxon>
    </lineage>
</organism>
<evidence type="ECO:0000313" key="2">
    <source>
        <dbReference type="Proteomes" id="UP000826212"/>
    </source>
</evidence>
<protein>
    <submittedName>
        <fullName evidence="1">3-phosphoshikimate 1-carboxyvinyltransferase</fullName>
    </submittedName>
</protein>
<keyword evidence="2" id="KW-1185">Reference proteome</keyword>
<evidence type="ECO:0000313" key="1">
    <source>
        <dbReference type="EMBL" id="QZE13397.1"/>
    </source>
</evidence>
<reference evidence="1" key="1">
    <citation type="submission" date="2021-08" db="EMBL/GenBank/DDBJ databases">
        <title>Novel anaerobic bacterium isolated from sea squirt in East Sea, Republic of Korea.</title>
        <authorList>
            <person name="Nguyen T.H."/>
            <person name="Li Z."/>
            <person name="Lee Y.-J."/>
            <person name="Ko J."/>
            <person name="Kim S.-G."/>
        </authorList>
    </citation>
    <scope>NUCLEOTIDE SEQUENCE</scope>
    <source>
        <strain evidence="1">KCTC 25031</strain>
    </source>
</reference>
<dbReference type="EMBL" id="CP081303">
    <property type="protein sequence ID" value="QZE13397.1"/>
    <property type="molecule type" value="Genomic_DNA"/>
</dbReference>
<dbReference type="Proteomes" id="UP000826212">
    <property type="component" value="Chromosome"/>
</dbReference>
<gene>
    <name evidence="1" type="ORF">K4L44_12485</name>
</gene>
<proteinExistence type="predicted"/>
<accession>A0AC61NM13</accession>
<name>A0AC61NM13_9BACT</name>
<sequence>MRYKIEKKDNALQGVITLPASKSICNRALIMNALSPSPIQIENISESDDSKVMLKALSLDSNTIDIGHAGTAMRFLTAFFSQKEGEWILTGSSRMKERPIAVLVEALKKMGAEISYTEKEGYPPLKIKGKNLQGGALSLDGSVSSQYISAILMLAPTLKDGIELTLTNRVISRSYIELTLEMMKHFGVESHFEENKITITPQQYKATEFLCESDWTGASYIYQIAALCDNVDLTLPYLFKNSLQGDCAIINWFEKFGITTTETDKGLQIKKTGQFTEDKLELDFILNPDVAQTMAVLCGILKIPFHFSGLETLKIKETDRIHALQVECAKMGMKLIEPIEGSLSWDGTFDQSLKQEPNIFDTYKDHRMAMSYCAVGMFNHPIYINEPMVVTKSYPRFWDDMKNAGFTIEEVKKN</sequence>